<name>A0A8K0CDD9_IGNLU</name>
<evidence type="ECO:0000256" key="2">
    <source>
        <dbReference type="ARBA" id="ARBA00022723"/>
    </source>
</evidence>
<keyword evidence="5 7" id="KW-0440">LIM domain</keyword>
<dbReference type="SMART" id="SM00132">
    <property type="entry name" value="LIM"/>
    <property type="match status" value="2"/>
</dbReference>
<evidence type="ECO:0000256" key="6">
    <source>
        <dbReference type="ARBA" id="ARBA00023242"/>
    </source>
</evidence>
<dbReference type="PANTHER" id="PTHR24215:SF35">
    <property type="entry name" value="MUSCLE LIM PROTEIN MLP84B"/>
    <property type="match status" value="1"/>
</dbReference>
<protein>
    <recommendedName>
        <fullName evidence="8">LIM zinc-binding domain-containing protein</fullName>
    </recommendedName>
</protein>
<feature type="domain" description="LIM zinc-binding" evidence="8">
    <location>
        <begin position="2"/>
        <end position="62"/>
    </location>
</feature>
<dbReference type="Proteomes" id="UP000801492">
    <property type="component" value="Unassembled WGS sequence"/>
</dbReference>
<dbReference type="EMBL" id="VTPC01089963">
    <property type="protein sequence ID" value="KAF2885350.1"/>
    <property type="molecule type" value="Genomic_DNA"/>
</dbReference>
<sequence length="504" mass="55624">MHCCARCGREVYVTEAKIACNKIWHTFCFSCYKCRKLLEGCRARVHNGELYCNACYHSCCLPSPCCSLRCVNPCKLDCDSCCTTCVSCKALCSPCDSPCKEICKTSCDPCSRCCIFTKDPCSPCCELCNRCCDYNDLCYEPCDPCQARCDCEPKFICSCCCKPIIVRTRSRPQVCCRRAETYCLQPACIEKKCNNCIALCLDDYTPPSCMSRYRSCSPCCGSRRCSPAPCCRTRPVSACTTPIPRETSNYYSRNHKKCCETNCDYCCACKGCGKACNPCAILDCTPPKNCYPPKLCGSSKCPPPNCCPPSNCCSPPKCCPPPKSCTPSPKCCPPSRCCPPSKCGTSKPCQPKCFLCSPCADSCCEPCIPYRAPPRRPICYPPLRCCEPPPPERICYFPGSPPVKYCSCCASKPCNCDLNYRRRQAICHNTPRCRRCGRKVYAAEKIMASGGAFHSCCFSCFCCRKPLEVTNACEGQGEIYCKCCHGKFFGPQGYGYGASLQTPT</sequence>
<organism evidence="9 10">
    <name type="scientific">Ignelater luminosus</name>
    <name type="common">Cucubano</name>
    <name type="synonym">Pyrophorus luminosus</name>
    <dbReference type="NCBI Taxonomy" id="2038154"/>
    <lineage>
        <taxon>Eukaryota</taxon>
        <taxon>Metazoa</taxon>
        <taxon>Ecdysozoa</taxon>
        <taxon>Arthropoda</taxon>
        <taxon>Hexapoda</taxon>
        <taxon>Insecta</taxon>
        <taxon>Pterygota</taxon>
        <taxon>Neoptera</taxon>
        <taxon>Endopterygota</taxon>
        <taxon>Coleoptera</taxon>
        <taxon>Polyphaga</taxon>
        <taxon>Elateriformia</taxon>
        <taxon>Elateroidea</taxon>
        <taxon>Elateridae</taxon>
        <taxon>Agrypninae</taxon>
        <taxon>Pyrophorini</taxon>
        <taxon>Ignelater</taxon>
    </lineage>
</organism>
<evidence type="ECO:0000256" key="7">
    <source>
        <dbReference type="PROSITE-ProRule" id="PRU00125"/>
    </source>
</evidence>
<comment type="subcellular location">
    <subcellularLocation>
        <location evidence="1">Nucleus</location>
    </subcellularLocation>
</comment>
<dbReference type="GO" id="GO:0030018">
    <property type="term" value="C:Z disc"/>
    <property type="evidence" value="ECO:0007669"/>
    <property type="project" value="TreeGrafter"/>
</dbReference>
<dbReference type="GO" id="GO:0005634">
    <property type="term" value="C:nucleus"/>
    <property type="evidence" value="ECO:0007669"/>
    <property type="project" value="UniProtKB-SubCell"/>
</dbReference>
<dbReference type="InterPro" id="IPR001781">
    <property type="entry name" value="Znf_LIM"/>
</dbReference>
<reference evidence="9" key="1">
    <citation type="submission" date="2019-08" db="EMBL/GenBank/DDBJ databases">
        <title>The genome of the North American firefly Photinus pyralis.</title>
        <authorList>
            <consortium name="Photinus pyralis genome working group"/>
            <person name="Fallon T.R."/>
            <person name="Sander Lower S.E."/>
            <person name="Weng J.-K."/>
        </authorList>
    </citation>
    <scope>NUCLEOTIDE SEQUENCE</scope>
    <source>
        <strain evidence="9">TRF0915ILg1</strain>
        <tissue evidence="9">Whole body</tissue>
    </source>
</reference>
<dbReference type="GO" id="GO:0008307">
    <property type="term" value="F:structural constituent of muscle"/>
    <property type="evidence" value="ECO:0007669"/>
    <property type="project" value="TreeGrafter"/>
</dbReference>
<accession>A0A8K0CDD9</accession>
<keyword evidence="10" id="KW-1185">Reference proteome</keyword>
<proteinExistence type="predicted"/>
<dbReference type="PROSITE" id="PS50023">
    <property type="entry name" value="LIM_DOMAIN_2"/>
    <property type="match status" value="2"/>
</dbReference>
<keyword evidence="2 7" id="KW-0479">Metal-binding</keyword>
<dbReference type="OrthoDB" id="1679758at2759"/>
<dbReference type="AlphaFoldDB" id="A0A8K0CDD9"/>
<evidence type="ECO:0000256" key="3">
    <source>
        <dbReference type="ARBA" id="ARBA00022737"/>
    </source>
</evidence>
<dbReference type="GO" id="GO:0046872">
    <property type="term" value="F:metal ion binding"/>
    <property type="evidence" value="ECO:0007669"/>
    <property type="project" value="UniProtKB-KW"/>
</dbReference>
<keyword evidence="4 7" id="KW-0862">Zinc</keyword>
<evidence type="ECO:0000256" key="4">
    <source>
        <dbReference type="ARBA" id="ARBA00022833"/>
    </source>
</evidence>
<dbReference type="GO" id="GO:0060537">
    <property type="term" value="P:muscle tissue development"/>
    <property type="evidence" value="ECO:0007669"/>
    <property type="project" value="TreeGrafter"/>
</dbReference>
<comment type="caution">
    <text evidence="9">The sequence shown here is derived from an EMBL/GenBank/DDBJ whole genome shotgun (WGS) entry which is preliminary data.</text>
</comment>
<evidence type="ECO:0000313" key="9">
    <source>
        <dbReference type="EMBL" id="KAF2885350.1"/>
    </source>
</evidence>
<keyword evidence="6" id="KW-0539">Nucleus</keyword>
<evidence type="ECO:0000313" key="10">
    <source>
        <dbReference type="Proteomes" id="UP000801492"/>
    </source>
</evidence>
<dbReference type="SUPFAM" id="SSF57716">
    <property type="entry name" value="Glucocorticoid receptor-like (DNA-binding domain)"/>
    <property type="match status" value="2"/>
</dbReference>
<evidence type="ECO:0000256" key="1">
    <source>
        <dbReference type="ARBA" id="ARBA00004123"/>
    </source>
</evidence>
<feature type="domain" description="LIM zinc-binding" evidence="8">
    <location>
        <begin position="431"/>
        <end position="491"/>
    </location>
</feature>
<evidence type="ECO:0000259" key="8">
    <source>
        <dbReference type="PROSITE" id="PS50023"/>
    </source>
</evidence>
<keyword evidence="3" id="KW-0677">Repeat</keyword>
<gene>
    <name evidence="9" type="ORF">ILUMI_20819</name>
</gene>
<dbReference type="PROSITE" id="PS00478">
    <property type="entry name" value="LIM_DOMAIN_1"/>
    <property type="match status" value="2"/>
</dbReference>
<dbReference type="PANTHER" id="PTHR24215">
    <property type="entry name" value="RHO-GTPASE-ACTIVATING PROTEIN LRG1"/>
    <property type="match status" value="1"/>
</dbReference>
<evidence type="ECO:0000256" key="5">
    <source>
        <dbReference type="ARBA" id="ARBA00023038"/>
    </source>
</evidence>
<dbReference type="GO" id="GO:0042805">
    <property type="term" value="F:actinin binding"/>
    <property type="evidence" value="ECO:0007669"/>
    <property type="project" value="TreeGrafter"/>
</dbReference>
<dbReference type="GO" id="GO:0045214">
    <property type="term" value="P:sarcomere organization"/>
    <property type="evidence" value="ECO:0007669"/>
    <property type="project" value="TreeGrafter"/>
</dbReference>